<dbReference type="Proteomes" id="UP000199467">
    <property type="component" value="Unassembled WGS sequence"/>
</dbReference>
<evidence type="ECO:0000313" key="1">
    <source>
        <dbReference type="EMBL" id="SDC82939.1"/>
    </source>
</evidence>
<proteinExistence type="predicted"/>
<dbReference type="AlphaFoldDB" id="A0A1G6PS77"/>
<protein>
    <submittedName>
        <fullName evidence="1">Uncharacterized protein</fullName>
    </submittedName>
</protein>
<evidence type="ECO:0000313" key="2">
    <source>
        <dbReference type="Proteomes" id="UP000199467"/>
    </source>
</evidence>
<keyword evidence="2" id="KW-1185">Reference proteome</keyword>
<dbReference type="EMBL" id="FMZQ01000007">
    <property type="protein sequence ID" value="SDC82939.1"/>
    <property type="molecule type" value="Genomic_DNA"/>
</dbReference>
<name>A0A1G6PS77_9GAMM</name>
<reference evidence="2" key="1">
    <citation type="submission" date="2016-10" db="EMBL/GenBank/DDBJ databases">
        <authorList>
            <person name="Varghese N."/>
            <person name="Submissions S."/>
        </authorList>
    </citation>
    <scope>NUCLEOTIDE SEQUENCE [LARGE SCALE GENOMIC DNA]</scope>
    <source>
        <strain evidence="2">DSM 26382</strain>
    </source>
</reference>
<accession>A0A1G6PS77</accession>
<dbReference type="RefSeq" id="WP_017362225.1">
    <property type="nucleotide sequence ID" value="NZ_FMZQ01000007.1"/>
</dbReference>
<sequence>MDSRTIKAAFAEAGIKVRVRAFPPRTFRVCCLGDVPHDKEASKAVAIQLGLVDASGQPGGNFNQAHEMSVRLPR</sequence>
<dbReference type="GeneID" id="70360250"/>
<gene>
    <name evidence="1" type="ORF">SAMN05216576_10767</name>
</gene>
<organism evidence="1 2">
    <name type="scientific">Ectopseudomonas chengduensis</name>
    <dbReference type="NCBI Taxonomy" id="489632"/>
    <lineage>
        <taxon>Bacteria</taxon>
        <taxon>Pseudomonadati</taxon>
        <taxon>Pseudomonadota</taxon>
        <taxon>Gammaproteobacteria</taxon>
        <taxon>Pseudomonadales</taxon>
        <taxon>Pseudomonadaceae</taxon>
        <taxon>Ectopseudomonas</taxon>
    </lineage>
</organism>